<dbReference type="Gene3D" id="3.30.750.24">
    <property type="entry name" value="STAS domain"/>
    <property type="match status" value="1"/>
</dbReference>
<evidence type="ECO:0000259" key="1">
    <source>
        <dbReference type="PROSITE" id="PS50801"/>
    </source>
</evidence>
<evidence type="ECO:0000313" key="2">
    <source>
        <dbReference type="EMBL" id="NEV64875.1"/>
    </source>
</evidence>
<dbReference type="InterPro" id="IPR036513">
    <property type="entry name" value="STAS_dom_sf"/>
</dbReference>
<evidence type="ECO:0000313" key="3">
    <source>
        <dbReference type="Proteomes" id="UP000483379"/>
    </source>
</evidence>
<dbReference type="Pfam" id="PF13466">
    <property type="entry name" value="STAS_2"/>
    <property type="match status" value="1"/>
</dbReference>
<keyword evidence="3" id="KW-1185">Reference proteome</keyword>
<protein>
    <submittedName>
        <fullName evidence="2">STAS domain-containing protein</fullName>
    </submittedName>
</protein>
<dbReference type="InterPro" id="IPR058548">
    <property type="entry name" value="MlaB-like_STAS"/>
</dbReference>
<dbReference type="Proteomes" id="UP000483379">
    <property type="component" value="Unassembled WGS sequence"/>
</dbReference>
<dbReference type="PANTHER" id="PTHR35849:SF2">
    <property type="entry name" value="BLR2341 PROTEIN"/>
    <property type="match status" value="1"/>
</dbReference>
<dbReference type="CDD" id="cd07043">
    <property type="entry name" value="STAS_anti-anti-sigma_factors"/>
    <property type="match status" value="1"/>
</dbReference>
<dbReference type="InterPro" id="IPR002645">
    <property type="entry name" value="STAS_dom"/>
</dbReference>
<dbReference type="AlphaFoldDB" id="A0A6M0K8W7"/>
<proteinExistence type="predicted"/>
<name>A0A6M0K8W7_9GAMM</name>
<gene>
    <name evidence="2" type="ORF">G3446_23915</name>
</gene>
<dbReference type="RefSeq" id="WP_164456051.1">
    <property type="nucleotide sequence ID" value="NZ_JAAIJQ010000119.1"/>
</dbReference>
<feature type="domain" description="STAS" evidence="1">
    <location>
        <begin position="1"/>
        <end position="109"/>
    </location>
</feature>
<dbReference type="PANTHER" id="PTHR35849">
    <property type="entry name" value="BLR2341 PROTEIN"/>
    <property type="match status" value="1"/>
</dbReference>
<reference evidence="2 3" key="1">
    <citation type="submission" date="2020-02" db="EMBL/GenBank/DDBJ databases">
        <title>Genome sequences of Thiorhodococcus mannitoliphagus and Thiorhodococcus minor, purple sulfur photosynthetic bacteria in the gammaproteobacterial family, Chromatiaceae.</title>
        <authorList>
            <person name="Aviles F.A."/>
            <person name="Meyer T.E."/>
            <person name="Kyndt J.A."/>
        </authorList>
    </citation>
    <scope>NUCLEOTIDE SEQUENCE [LARGE SCALE GENOMIC DNA]</scope>
    <source>
        <strain evidence="2 3">DSM 11518</strain>
    </source>
</reference>
<dbReference type="InterPro" id="IPR052746">
    <property type="entry name" value="MlaB_ABC_Transporter"/>
</dbReference>
<dbReference type="SUPFAM" id="SSF52091">
    <property type="entry name" value="SpoIIaa-like"/>
    <property type="match status" value="1"/>
</dbReference>
<organism evidence="2 3">
    <name type="scientific">Thiorhodococcus minor</name>
    <dbReference type="NCBI Taxonomy" id="57489"/>
    <lineage>
        <taxon>Bacteria</taxon>
        <taxon>Pseudomonadati</taxon>
        <taxon>Pseudomonadota</taxon>
        <taxon>Gammaproteobacteria</taxon>
        <taxon>Chromatiales</taxon>
        <taxon>Chromatiaceae</taxon>
        <taxon>Thiorhodococcus</taxon>
    </lineage>
</organism>
<sequence length="109" mass="12194">MTIHLEEDGETCRLAIEGEMSIYEAADHKNGLFERLEGCREMVLDLSGVGELDSAGLQLLLMLKREAEAGGKRLQLVNHSQAVYAVLELLKMEQHFGDPMVIPAEWRTP</sequence>
<dbReference type="PROSITE" id="PS50801">
    <property type="entry name" value="STAS"/>
    <property type="match status" value="1"/>
</dbReference>
<comment type="caution">
    <text evidence="2">The sequence shown here is derived from an EMBL/GenBank/DDBJ whole genome shotgun (WGS) entry which is preliminary data.</text>
</comment>
<accession>A0A6M0K8W7</accession>
<dbReference type="EMBL" id="JAAIJQ010000119">
    <property type="protein sequence ID" value="NEV64875.1"/>
    <property type="molecule type" value="Genomic_DNA"/>
</dbReference>